<accession>A0A5C5FYC5</accession>
<sequence length="106" mass="10203">MRSSLFTAALALAAASGPALAAPADVPAVEKRQFDGLTSVLGDVTSAFGDVTSIGGSVFSRVTSAGQTGFDGGSNPAAKLSLSPTAWMSAVLVSGAALAGGAVVFA</sequence>
<evidence type="ECO:0000313" key="3">
    <source>
        <dbReference type="Proteomes" id="UP000311382"/>
    </source>
</evidence>
<name>A0A5C5FYC5_9BASI</name>
<keyword evidence="1" id="KW-0732">Signal</keyword>
<protein>
    <recommendedName>
        <fullName evidence="4">Secreted protein</fullName>
    </recommendedName>
</protein>
<organism evidence="2 3">
    <name type="scientific">Rhodotorula diobovata</name>
    <dbReference type="NCBI Taxonomy" id="5288"/>
    <lineage>
        <taxon>Eukaryota</taxon>
        <taxon>Fungi</taxon>
        <taxon>Dikarya</taxon>
        <taxon>Basidiomycota</taxon>
        <taxon>Pucciniomycotina</taxon>
        <taxon>Microbotryomycetes</taxon>
        <taxon>Sporidiobolales</taxon>
        <taxon>Sporidiobolaceae</taxon>
        <taxon>Rhodotorula</taxon>
    </lineage>
</organism>
<reference evidence="2 3" key="1">
    <citation type="submission" date="2019-03" db="EMBL/GenBank/DDBJ databases">
        <title>Rhodosporidium diobovatum UCD-FST 08-225 genome sequencing, assembly, and annotation.</title>
        <authorList>
            <person name="Fakankun I.U."/>
            <person name="Fristensky B."/>
            <person name="Levin D.B."/>
        </authorList>
    </citation>
    <scope>NUCLEOTIDE SEQUENCE [LARGE SCALE GENOMIC DNA]</scope>
    <source>
        <strain evidence="2 3">UCD-FST 08-225</strain>
    </source>
</reference>
<dbReference type="EMBL" id="SOZI01000040">
    <property type="protein sequence ID" value="TNY21625.1"/>
    <property type="molecule type" value="Genomic_DNA"/>
</dbReference>
<evidence type="ECO:0008006" key="4">
    <source>
        <dbReference type="Google" id="ProtNLM"/>
    </source>
</evidence>
<gene>
    <name evidence="2" type="ORF">DMC30DRAFT_415900</name>
</gene>
<dbReference type="Proteomes" id="UP000311382">
    <property type="component" value="Unassembled WGS sequence"/>
</dbReference>
<evidence type="ECO:0000256" key="1">
    <source>
        <dbReference type="SAM" id="SignalP"/>
    </source>
</evidence>
<dbReference type="OrthoDB" id="4095724at2759"/>
<evidence type="ECO:0000313" key="2">
    <source>
        <dbReference type="EMBL" id="TNY21625.1"/>
    </source>
</evidence>
<proteinExistence type="predicted"/>
<dbReference type="AlphaFoldDB" id="A0A5C5FYC5"/>
<feature type="chain" id="PRO_5022755360" description="Secreted protein" evidence="1">
    <location>
        <begin position="22"/>
        <end position="106"/>
    </location>
</feature>
<comment type="caution">
    <text evidence="2">The sequence shown here is derived from an EMBL/GenBank/DDBJ whole genome shotgun (WGS) entry which is preliminary data.</text>
</comment>
<keyword evidence="3" id="KW-1185">Reference proteome</keyword>
<feature type="signal peptide" evidence="1">
    <location>
        <begin position="1"/>
        <end position="21"/>
    </location>
</feature>